<dbReference type="InterPro" id="IPR003593">
    <property type="entry name" value="AAA+_ATPase"/>
</dbReference>
<dbReference type="RefSeq" id="WP_055279370.1">
    <property type="nucleotide sequence ID" value="NZ_CABIXA010000015.1"/>
</dbReference>
<dbReference type="CDD" id="cd00009">
    <property type="entry name" value="AAA"/>
    <property type="match status" value="1"/>
</dbReference>
<dbReference type="AlphaFoldDB" id="A0A174HT79"/>
<keyword evidence="3 5" id="KW-0067">ATP-binding</keyword>
<dbReference type="PIRSF" id="PIRSF003073">
    <property type="entry name" value="DNAC_TnpB_IstB"/>
    <property type="match status" value="1"/>
</dbReference>
<sequence>MTSNNKTNRTVEKNMDRIMELLSKLRFYGMLETYRNDCRTTSSDGMTNDEFLKWLLESEYDYRRNVSIERLIRSANFRYKAYMEKIDYTIKRNLDRNQLERLASLDFIKDGQNVFITGSSGTGKSYIASAIGYEACKNGVRTLYSNASKLMGQLKMAKNKGTIESEMKKIEKCSLLILDDLFLIGLDARERSILMEIIEDRHGLKSIIITSQLPVESWYDAIGDPTVADAILDRIVHTAHKIELTGDSVRKINAKKK</sequence>
<dbReference type="PANTHER" id="PTHR30050">
    <property type="entry name" value="CHROMOSOMAL REPLICATION INITIATOR PROTEIN DNAA"/>
    <property type="match status" value="1"/>
</dbReference>
<evidence type="ECO:0000259" key="4">
    <source>
        <dbReference type="SMART" id="SM00382"/>
    </source>
</evidence>
<dbReference type="Pfam" id="PF01695">
    <property type="entry name" value="IstB_IS21"/>
    <property type="match status" value="1"/>
</dbReference>
<evidence type="ECO:0000256" key="2">
    <source>
        <dbReference type="ARBA" id="ARBA00022741"/>
    </source>
</evidence>
<organism evidence="5 6">
    <name type="scientific">Bacteroides finegoldii</name>
    <dbReference type="NCBI Taxonomy" id="338188"/>
    <lineage>
        <taxon>Bacteria</taxon>
        <taxon>Pseudomonadati</taxon>
        <taxon>Bacteroidota</taxon>
        <taxon>Bacteroidia</taxon>
        <taxon>Bacteroidales</taxon>
        <taxon>Bacteroidaceae</taxon>
        <taxon>Bacteroides</taxon>
    </lineage>
</organism>
<dbReference type="EMBL" id="CYZH01000015">
    <property type="protein sequence ID" value="CUO76065.1"/>
    <property type="molecule type" value="Genomic_DNA"/>
</dbReference>
<evidence type="ECO:0000313" key="6">
    <source>
        <dbReference type="Proteomes" id="UP000095517"/>
    </source>
</evidence>
<dbReference type="PANTHER" id="PTHR30050:SF4">
    <property type="entry name" value="ATP-BINDING PROTEIN RV3427C IN INSERTION SEQUENCE-RELATED"/>
    <property type="match status" value="1"/>
</dbReference>
<dbReference type="InterPro" id="IPR047661">
    <property type="entry name" value="IstB"/>
</dbReference>
<dbReference type="Gene3D" id="3.40.50.300">
    <property type="entry name" value="P-loop containing nucleotide triphosphate hydrolases"/>
    <property type="match status" value="1"/>
</dbReference>
<dbReference type="NCBIfam" id="NF038214">
    <property type="entry name" value="IS21_help_AAA"/>
    <property type="match status" value="1"/>
</dbReference>
<reference evidence="5 6" key="1">
    <citation type="submission" date="2015-09" db="EMBL/GenBank/DDBJ databases">
        <authorList>
            <consortium name="Pathogen Informatics"/>
        </authorList>
    </citation>
    <scope>NUCLEOTIDE SEQUENCE [LARGE SCALE GENOMIC DNA]</scope>
    <source>
        <strain evidence="5 6">2789STDY5608840</strain>
    </source>
</reference>
<dbReference type="SUPFAM" id="SSF52540">
    <property type="entry name" value="P-loop containing nucleoside triphosphate hydrolases"/>
    <property type="match status" value="1"/>
</dbReference>
<comment type="similarity">
    <text evidence="1">Belongs to the IS21/IS1162 putative ATP-binding protein family.</text>
</comment>
<proteinExistence type="inferred from homology"/>
<accession>A0A174HT79</accession>
<dbReference type="InterPro" id="IPR002611">
    <property type="entry name" value="IstB_ATP-bd"/>
</dbReference>
<dbReference type="Proteomes" id="UP000095517">
    <property type="component" value="Unassembled WGS sequence"/>
</dbReference>
<evidence type="ECO:0000256" key="1">
    <source>
        <dbReference type="ARBA" id="ARBA00008059"/>
    </source>
</evidence>
<dbReference type="GO" id="GO:0006260">
    <property type="term" value="P:DNA replication"/>
    <property type="evidence" value="ECO:0007669"/>
    <property type="project" value="TreeGrafter"/>
</dbReference>
<gene>
    <name evidence="5" type="primary">dnaA_2</name>
    <name evidence="5" type="ORF">ERS852397_02742</name>
</gene>
<evidence type="ECO:0000313" key="5">
    <source>
        <dbReference type="EMBL" id="CUO76065.1"/>
    </source>
</evidence>
<evidence type="ECO:0000256" key="3">
    <source>
        <dbReference type="ARBA" id="ARBA00022840"/>
    </source>
</evidence>
<dbReference type="InterPro" id="IPR027417">
    <property type="entry name" value="P-loop_NTPase"/>
</dbReference>
<dbReference type="GO" id="GO:0005524">
    <property type="term" value="F:ATP binding"/>
    <property type="evidence" value="ECO:0007669"/>
    <property type="project" value="UniProtKB-KW"/>
</dbReference>
<dbReference type="InterPro" id="IPR028350">
    <property type="entry name" value="DNAC/IstB-like"/>
</dbReference>
<dbReference type="SMART" id="SM00382">
    <property type="entry name" value="AAA"/>
    <property type="match status" value="1"/>
</dbReference>
<feature type="domain" description="AAA+ ATPase" evidence="4">
    <location>
        <begin position="110"/>
        <end position="243"/>
    </location>
</feature>
<protein>
    <submittedName>
        <fullName evidence="5">IstB domain protein ATP-binding protein</fullName>
    </submittedName>
</protein>
<dbReference type="STRING" id="338188.ERS852397_02742"/>
<name>A0A174HT79_9BACE</name>
<keyword evidence="2" id="KW-0547">Nucleotide-binding</keyword>